<dbReference type="PANTHER" id="PTHR15710:SF241">
    <property type="entry name" value="RING-TYPE DOMAIN-CONTAINING PROTEIN"/>
    <property type="match status" value="1"/>
</dbReference>
<evidence type="ECO:0000313" key="8">
    <source>
        <dbReference type="Proteomes" id="UP000256645"/>
    </source>
</evidence>
<reference evidence="7 8" key="1">
    <citation type="journal article" date="2018" name="IMA Fungus">
        <title>IMA Genome-F 9: Draft genome sequence of Annulohypoxylon stygium, Aspergillus mulundensis, Berkeleyomyces basicola (syn. Thielaviopsis basicola), Ceratocystis smalleyi, two Cercospora beticola strains, Coleophoma cylindrospora, Fusarium fracticaudum, Phialophora cf. hyalina, and Morchella septimelata.</title>
        <authorList>
            <person name="Wingfield B.D."/>
            <person name="Bills G.F."/>
            <person name="Dong Y."/>
            <person name="Huang W."/>
            <person name="Nel W.J."/>
            <person name="Swalarsk-Parry B.S."/>
            <person name="Vaghefi N."/>
            <person name="Wilken P.M."/>
            <person name="An Z."/>
            <person name="de Beer Z.W."/>
            <person name="De Vos L."/>
            <person name="Chen L."/>
            <person name="Duong T.A."/>
            <person name="Gao Y."/>
            <person name="Hammerbacher A."/>
            <person name="Kikkert J.R."/>
            <person name="Li Y."/>
            <person name="Li H."/>
            <person name="Li K."/>
            <person name="Li Q."/>
            <person name="Liu X."/>
            <person name="Ma X."/>
            <person name="Naidoo K."/>
            <person name="Pethybridge S.J."/>
            <person name="Sun J."/>
            <person name="Steenkamp E.T."/>
            <person name="van der Nest M.A."/>
            <person name="van Wyk S."/>
            <person name="Wingfield M.J."/>
            <person name="Xiong C."/>
            <person name="Yue Q."/>
            <person name="Zhang X."/>
        </authorList>
    </citation>
    <scope>NUCLEOTIDE SEQUENCE [LARGE SCALE GENOMIC DNA]</scope>
    <source>
        <strain evidence="7 8">BP6252</strain>
    </source>
</reference>
<organism evidence="7 8">
    <name type="scientific">Coleophoma cylindrospora</name>
    <dbReference type="NCBI Taxonomy" id="1849047"/>
    <lineage>
        <taxon>Eukaryota</taxon>
        <taxon>Fungi</taxon>
        <taxon>Dikarya</taxon>
        <taxon>Ascomycota</taxon>
        <taxon>Pezizomycotina</taxon>
        <taxon>Leotiomycetes</taxon>
        <taxon>Helotiales</taxon>
        <taxon>Dermateaceae</taxon>
        <taxon>Coleophoma</taxon>
    </lineage>
</organism>
<dbReference type="Proteomes" id="UP000256645">
    <property type="component" value="Unassembled WGS sequence"/>
</dbReference>
<feature type="region of interest" description="Disordered" evidence="5">
    <location>
        <begin position="28"/>
        <end position="73"/>
    </location>
</feature>
<comment type="caution">
    <text evidence="7">The sequence shown here is derived from an EMBL/GenBank/DDBJ whole genome shotgun (WGS) entry which is preliminary data.</text>
</comment>
<accession>A0A3D8QWQ1</accession>
<evidence type="ECO:0000259" key="6">
    <source>
        <dbReference type="PROSITE" id="PS50089"/>
    </source>
</evidence>
<dbReference type="InterPro" id="IPR001841">
    <property type="entry name" value="Znf_RING"/>
</dbReference>
<feature type="region of interest" description="Disordered" evidence="5">
    <location>
        <begin position="202"/>
        <end position="236"/>
    </location>
</feature>
<dbReference type="Pfam" id="PF13639">
    <property type="entry name" value="zf-RING_2"/>
    <property type="match status" value="1"/>
</dbReference>
<proteinExistence type="predicted"/>
<dbReference type="STRING" id="1849047.A0A3D8QWQ1"/>
<dbReference type="GO" id="GO:0061630">
    <property type="term" value="F:ubiquitin protein ligase activity"/>
    <property type="evidence" value="ECO:0007669"/>
    <property type="project" value="TreeGrafter"/>
</dbReference>
<evidence type="ECO:0000256" key="1">
    <source>
        <dbReference type="ARBA" id="ARBA00022723"/>
    </source>
</evidence>
<protein>
    <recommendedName>
        <fullName evidence="6">RING-type domain-containing protein</fullName>
    </recommendedName>
</protein>
<dbReference type="InterPro" id="IPR013083">
    <property type="entry name" value="Znf_RING/FYVE/PHD"/>
</dbReference>
<dbReference type="GO" id="GO:0005737">
    <property type="term" value="C:cytoplasm"/>
    <property type="evidence" value="ECO:0007669"/>
    <property type="project" value="TreeGrafter"/>
</dbReference>
<dbReference type="PROSITE" id="PS50089">
    <property type="entry name" value="ZF_RING_2"/>
    <property type="match status" value="1"/>
</dbReference>
<keyword evidence="2 4" id="KW-0863">Zinc-finger</keyword>
<dbReference type="Gene3D" id="3.30.40.10">
    <property type="entry name" value="Zinc/RING finger domain, C3HC4 (zinc finger)"/>
    <property type="match status" value="1"/>
</dbReference>
<feature type="compositionally biased region" description="Basic and acidic residues" evidence="5">
    <location>
        <begin position="202"/>
        <end position="223"/>
    </location>
</feature>
<sequence length="236" mass="26169">MATPYESKQDLPHSYGVTINLSAVEHNIKKSESEAPRSRRPDMSTFFAHMSQIAPSSSSAEEPSADEQHNNPHAVATPADMAAMFRLLQEQYTTLQRDSPTEANSALLATLLSALSSAADHPPSEIAGVPQSYLDSLERVDKKELQRNDAKKENDTCPICAERFLDDQYPLVVRLPCHSSHLFDLECVGPWLMAQGTCPLDRKEMLKKKEPKSRSGADEKAAEAEEDEDDYDGMYA</sequence>
<feature type="compositionally biased region" description="Basic and acidic residues" evidence="5">
    <location>
        <begin position="28"/>
        <end position="42"/>
    </location>
</feature>
<dbReference type="GO" id="GO:0016567">
    <property type="term" value="P:protein ubiquitination"/>
    <property type="evidence" value="ECO:0007669"/>
    <property type="project" value="TreeGrafter"/>
</dbReference>
<evidence type="ECO:0000256" key="4">
    <source>
        <dbReference type="PROSITE-ProRule" id="PRU00175"/>
    </source>
</evidence>
<evidence type="ECO:0000256" key="5">
    <source>
        <dbReference type="SAM" id="MobiDB-lite"/>
    </source>
</evidence>
<dbReference type="SUPFAM" id="SSF57850">
    <property type="entry name" value="RING/U-box"/>
    <property type="match status" value="1"/>
</dbReference>
<gene>
    <name evidence="7" type="ORF">BP6252_09756</name>
</gene>
<feature type="compositionally biased region" description="Acidic residues" evidence="5">
    <location>
        <begin position="224"/>
        <end position="236"/>
    </location>
</feature>
<dbReference type="PANTHER" id="PTHR15710">
    <property type="entry name" value="E3 UBIQUITIN-PROTEIN LIGASE PRAJA"/>
    <property type="match status" value="1"/>
</dbReference>
<dbReference type="EMBL" id="PDLM01000011">
    <property type="protein sequence ID" value="RDW66121.1"/>
    <property type="molecule type" value="Genomic_DNA"/>
</dbReference>
<keyword evidence="8" id="KW-1185">Reference proteome</keyword>
<dbReference type="GO" id="GO:0008270">
    <property type="term" value="F:zinc ion binding"/>
    <property type="evidence" value="ECO:0007669"/>
    <property type="project" value="UniProtKB-KW"/>
</dbReference>
<name>A0A3D8QWQ1_9HELO</name>
<keyword evidence="1" id="KW-0479">Metal-binding</keyword>
<evidence type="ECO:0000313" key="7">
    <source>
        <dbReference type="EMBL" id="RDW66121.1"/>
    </source>
</evidence>
<keyword evidence="3" id="KW-0862">Zinc</keyword>
<dbReference type="OrthoDB" id="8062037at2759"/>
<dbReference type="AlphaFoldDB" id="A0A3D8QWQ1"/>
<feature type="domain" description="RING-type" evidence="6">
    <location>
        <begin position="157"/>
        <end position="202"/>
    </location>
</feature>
<evidence type="ECO:0000256" key="2">
    <source>
        <dbReference type="ARBA" id="ARBA00022771"/>
    </source>
</evidence>
<evidence type="ECO:0000256" key="3">
    <source>
        <dbReference type="ARBA" id="ARBA00022833"/>
    </source>
</evidence>